<dbReference type="KEGG" id="obi:106867986"/>
<dbReference type="EMBL" id="KQ417059">
    <property type="protein sequence ID" value="KOF93969.1"/>
    <property type="molecule type" value="Genomic_DNA"/>
</dbReference>
<organism evidence="2">
    <name type="scientific">Octopus bimaculoides</name>
    <name type="common">California two-spotted octopus</name>
    <dbReference type="NCBI Taxonomy" id="37653"/>
    <lineage>
        <taxon>Eukaryota</taxon>
        <taxon>Metazoa</taxon>
        <taxon>Spiralia</taxon>
        <taxon>Lophotrochozoa</taxon>
        <taxon>Mollusca</taxon>
        <taxon>Cephalopoda</taxon>
        <taxon>Coleoidea</taxon>
        <taxon>Octopodiformes</taxon>
        <taxon>Octopoda</taxon>
        <taxon>Incirrata</taxon>
        <taxon>Octopodidae</taxon>
        <taxon>Octopus</taxon>
    </lineage>
</organism>
<dbReference type="PANTHER" id="PTHR12436:SF38">
    <property type="entry name" value="SAC3 DOMAIN-CONTAINING PROTEIN 1"/>
    <property type="match status" value="1"/>
</dbReference>
<evidence type="ECO:0000259" key="1">
    <source>
        <dbReference type="Pfam" id="PF03399"/>
    </source>
</evidence>
<dbReference type="GO" id="GO:0051298">
    <property type="term" value="P:centrosome duplication"/>
    <property type="evidence" value="ECO:0007669"/>
    <property type="project" value="TreeGrafter"/>
</dbReference>
<accession>A0A0L8HXQ6</accession>
<dbReference type="OMA" id="IFTHAYN"/>
<evidence type="ECO:0000313" key="2">
    <source>
        <dbReference type="EMBL" id="KOF93969.1"/>
    </source>
</evidence>
<dbReference type="AlphaFoldDB" id="A0A0L8HXQ6"/>
<gene>
    <name evidence="2" type="ORF">OCBIM_22003116mg</name>
</gene>
<dbReference type="OrthoDB" id="264795at2759"/>
<reference evidence="2" key="1">
    <citation type="submission" date="2015-07" db="EMBL/GenBank/DDBJ databases">
        <title>MeaNS - Measles Nucleotide Surveillance Program.</title>
        <authorList>
            <person name="Tran T."/>
            <person name="Druce J."/>
        </authorList>
    </citation>
    <scope>NUCLEOTIDE SEQUENCE</scope>
    <source>
        <strain evidence="2">UCB-OBI-ISO-001</strain>
        <tissue evidence="2">Gonad</tissue>
    </source>
</reference>
<proteinExistence type="predicted"/>
<name>A0A0L8HXQ6_OCTBM</name>
<protein>
    <recommendedName>
        <fullName evidence="1">SAC3/GANP/THP3 conserved domain-containing protein</fullName>
    </recommendedName>
</protein>
<dbReference type="GO" id="GO:0005634">
    <property type="term" value="C:nucleus"/>
    <property type="evidence" value="ECO:0007669"/>
    <property type="project" value="TreeGrafter"/>
</dbReference>
<dbReference type="InterPro" id="IPR005062">
    <property type="entry name" value="SAC3/GANP/THP3_conserved"/>
</dbReference>
<sequence length="352" mass="40953">MGSEVRDYIVGTCLTKCPHKEIIFREKERLLHRFETKRDSDINGGILRAERSKMVKEYSRAAAGKADHKPCQLRPAPILQKTVDYLLSSLIETELKFGSCWLDIYEYVFDRLRAVRQDMIIQNIIGSPAVDILEKMVRFFVYSAYRLCDEKAGQKFDPVINNTHLLECFKRLLSLYEEGTLESCRNRVEFESLYQIINLGHSEALNHYYELDSEIRNKAPLKIAYQTSIAYHLNNYIRVFRQFQSFSDVISRCALHQHFLPVRKQALVTMSVAYSSKQCRYPIHKLTQILNIDNDDLTKSLCRLHSVDIQDDMVIFKKGNYKCPEQKTLPMRCTSLDKLDENLISSILIGES</sequence>
<dbReference type="InterPro" id="IPR045107">
    <property type="entry name" value="SAC3/GANP/THP3"/>
</dbReference>
<dbReference type="Pfam" id="PF03399">
    <property type="entry name" value="SAC3_GANP"/>
    <property type="match status" value="1"/>
</dbReference>
<dbReference type="GO" id="GO:0005819">
    <property type="term" value="C:spindle"/>
    <property type="evidence" value="ECO:0007669"/>
    <property type="project" value="TreeGrafter"/>
</dbReference>
<dbReference type="GO" id="GO:0005813">
    <property type="term" value="C:centrosome"/>
    <property type="evidence" value="ECO:0007669"/>
    <property type="project" value="TreeGrafter"/>
</dbReference>
<dbReference type="PANTHER" id="PTHR12436">
    <property type="entry name" value="80 KDA MCM3-ASSOCIATED PROTEIN"/>
    <property type="match status" value="1"/>
</dbReference>
<feature type="domain" description="SAC3/GANP/THP3 conserved" evidence="1">
    <location>
        <begin position="17"/>
        <end position="310"/>
    </location>
</feature>
<dbReference type="GO" id="GO:0051225">
    <property type="term" value="P:spindle assembly"/>
    <property type="evidence" value="ECO:0007669"/>
    <property type="project" value="TreeGrafter"/>
</dbReference>
<dbReference type="STRING" id="37653.A0A0L8HXQ6"/>
<dbReference type="Gene3D" id="1.25.40.990">
    <property type="match status" value="1"/>
</dbReference>